<keyword evidence="2" id="KW-1185">Reference proteome</keyword>
<protein>
    <submittedName>
        <fullName evidence="1">Uncharacterized protein</fullName>
    </submittedName>
</protein>
<dbReference type="Proteomes" id="UP001153387">
    <property type="component" value="Unassembled WGS sequence"/>
</dbReference>
<dbReference type="RefSeq" id="WP_277568268.1">
    <property type="nucleotide sequence ID" value="NZ_JAPDHZ010000006.1"/>
</dbReference>
<dbReference type="AlphaFoldDB" id="A0A9X4KRT3"/>
<name>A0A9X4KRT3_9BACL</name>
<reference evidence="1 2" key="1">
    <citation type="submission" date="2022-10" db="EMBL/GenBank/DDBJ databases">
        <title>Comparative genomic analysis of Cohnella hashimotonis sp. nov., isolated from the International Space Station.</title>
        <authorList>
            <person name="Simpson A."/>
            <person name="Venkateswaran K."/>
        </authorList>
    </citation>
    <scope>NUCLEOTIDE SEQUENCE [LARGE SCALE GENOMIC DNA]</scope>
    <source>
        <strain evidence="1 2">DSM 18997</strain>
    </source>
</reference>
<dbReference type="EMBL" id="JAPDHZ010000006">
    <property type="protein sequence ID" value="MDG0794535.1"/>
    <property type="molecule type" value="Genomic_DNA"/>
</dbReference>
<comment type="caution">
    <text evidence="1">The sequence shown here is derived from an EMBL/GenBank/DDBJ whole genome shotgun (WGS) entry which is preliminary data.</text>
</comment>
<gene>
    <name evidence="1" type="ORF">OMP38_29615</name>
</gene>
<proteinExistence type="predicted"/>
<organism evidence="1 2">
    <name type="scientific">Cohnella ginsengisoli</name>
    <dbReference type="NCBI Taxonomy" id="425004"/>
    <lineage>
        <taxon>Bacteria</taxon>
        <taxon>Bacillati</taxon>
        <taxon>Bacillota</taxon>
        <taxon>Bacilli</taxon>
        <taxon>Bacillales</taxon>
        <taxon>Paenibacillaceae</taxon>
        <taxon>Cohnella</taxon>
    </lineage>
</organism>
<sequence>MEYIAHRINTVAELKMVPHEYGVELDLRDYGDRLILQHDPFTDGEDFEEYLKHYQHGTMILNIKK</sequence>
<accession>A0A9X4KRT3</accession>
<evidence type="ECO:0000313" key="1">
    <source>
        <dbReference type="EMBL" id="MDG0794535.1"/>
    </source>
</evidence>
<evidence type="ECO:0000313" key="2">
    <source>
        <dbReference type="Proteomes" id="UP001153387"/>
    </source>
</evidence>